<accession>W3XGL0</accession>
<dbReference type="Proteomes" id="UP000030651">
    <property type="component" value="Unassembled WGS sequence"/>
</dbReference>
<dbReference type="RefSeq" id="XP_007829946.1">
    <property type="nucleotide sequence ID" value="XM_007831755.1"/>
</dbReference>
<dbReference type="OrthoDB" id="5230873at2759"/>
<gene>
    <name evidence="2" type="ORF">PFICI_03174</name>
</gene>
<name>W3XGL0_PESFW</name>
<dbReference type="KEGG" id="pfy:PFICI_03174"/>
<dbReference type="AlphaFoldDB" id="W3XGL0"/>
<keyword evidence="3" id="KW-1185">Reference proteome</keyword>
<dbReference type="InParanoid" id="W3XGL0"/>
<protein>
    <submittedName>
        <fullName evidence="2">Uncharacterized protein</fullName>
    </submittedName>
</protein>
<organism evidence="2 3">
    <name type="scientific">Pestalotiopsis fici (strain W106-1 / CGMCC3.15140)</name>
    <dbReference type="NCBI Taxonomy" id="1229662"/>
    <lineage>
        <taxon>Eukaryota</taxon>
        <taxon>Fungi</taxon>
        <taxon>Dikarya</taxon>
        <taxon>Ascomycota</taxon>
        <taxon>Pezizomycotina</taxon>
        <taxon>Sordariomycetes</taxon>
        <taxon>Xylariomycetidae</taxon>
        <taxon>Amphisphaeriales</taxon>
        <taxon>Sporocadaceae</taxon>
        <taxon>Pestalotiopsis</taxon>
    </lineage>
</organism>
<evidence type="ECO:0000313" key="3">
    <source>
        <dbReference type="Proteomes" id="UP000030651"/>
    </source>
</evidence>
<proteinExistence type="predicted"/>
<dbReference type="EMBL" id="KI912110">
    <property type="protein sequence ID" value="ETS85149.1"/>
    <property type="molecule type" value="Genomic_DNA"/>
</dbReference>
<dbReference type="GeneID" id="19268187"/>
<evidence type="ECO:0000256" key="1">
    <source>
        <dbReference type="SAM" id="SignalP"/>
    </source>
</evidence>
<reference evidence="3" key="1">
    <citation type="journal article" date="2015" name="BMC Genomics">
        <title>Genomic and transcriptomic analysis of the endophytic fungus Pestalotiopsis fici reveals its lifestyle and high potential for synthesis of natural products.</title>
        <authorList>
            <person name="Wang X."/>
            <person name="Zhang X."/>
            <person name="Liu L."/>
            <person name="Xiang M."/>
            <person name="Wang W."/>
            <person name="Sun X."/>
            <person name="Che Y."/>
            <person name="Guo L."/>
            <person name="Liu G."/>
            <person name="Guo L."/>
            <person name="Wang C."/>
            <person name="Yin W.B."/>
            <person name="Stadler M."/>
            <person name="Zhang X."/>
            <person name="Liu X."/>
        </authorList>
    </citation>
    <scope>NUCLEOTIDE SEQUENCE [LARGE SCALE GENOMIC DNA]</scope>
    <source>
        <strain evidence="3">W106-1 / CGMCC3.15140</strain>
    </source>
</reference>
<dbReference type="HOGENOM" id="CLU_100635_1_0_1"/>
<sequence>MFAKICHILPLGLGAVAVAIQSRATTNIGFYAYASSSSAGIGGLPVQYIDGMAYVVDTAVVTTGENVTFSLVSTTFAATTADGDKSLLYIPSTSGAVGFTSAASETKVTTKFGTYGTVVYNYHTGSIETLFYAEPTETTGLWQLTWDSDNTDAIAVAIKDNAPTS</sequence>
<evidence type="ECO:0000313" key="2">
    <source>
        <dbReference type="EMBL" id="ETS85149.1"/>
    </source>
</evidence>
<feature type="signal peptide" evidence="1">
    <location>
        <begin position="1"/>
        <end position="24"/>
    </location>
</feature>
<feature type="chain" id="PRO_5004835791" evidence="1">
    <location>
        <begin position="25"/>
        <end position="165"/>
    </location>
</feature>
<keyword evidence="1" id="KW-0732">Signal</keyword>